<dbReference type="InterPro" id="IPR036259">
    <property type="entry name" value="MFS_trans_sf"/>
</dbReference>
<name>A0ABX0JIS4_9BACL</name>
<comment type="subcellular location">
    <subcellularLocation>
        <location evidence="1">Cell membrane</location>
        <topology evidence="1">Multi-pass membrane protein</topology>
    </subcellularLocation>
</comment>
<evidence type="ECO:0000256" key="5">
    <source>
        <dbReference type="ARBA" id="ARBA00022989"/>
    </source>
</evidence>
<dbReference type="PANTHER" id="PTHR43414:SF6">
    <property type="entry name" value="MULTIDRUG RESISTANCE PROTEIN MDTG"/>
    <property type="match status" value="1"/>
</dbReference>
<keyword evidence="9" id="KW-1185">Reference proteome</keyword>
<evidence type="ECO:0000256" key="7">
    <source>
        <dbReference type="SAM" id="Phobius"/>
    </source>
</evidence>
<accession>A0ABX0JIS4</accession>
<evidence type="ECO:0000256" key="6">
    <source>
        <dbReference type="ARBA" id="ARBA00023136"/>
    </source>
</evidence>
<evidence type="ECO:0000313" key="9">
    <source>
        <dbReference type="Proteomes" id="UP001165962"/>
    </source>
</evidence>
<keyword evidence="6 7" id="KW-0472">Membrane</keyword>
<dbReference type="RefSeq" id="WP_166157825.1">
    <property type="nucleotide sequence ID" value="NZ_JAAOIW010000030.1"/>
</dbReference>
<sequence>MEVWKRNLYILWTGNFLTSVGIGMIIPFLPLYVQDLGVHDVKQAALWAAMIFGINHLMIALISPLMGKIFR</sequence>
<dbReference type="Proteomes" id="UP001165962">
    <property type="component" value="Unassembled WGS sequence"/>
</dbReference>
<dbReference type="Gene3D" id="1.20.1250.20">
    <property type="entry name" value="MFS general substrate transporter like domains"/>
    <property type="match status" value="1"/>
</dbReference>
<feature type="transmembrane region" description="Helical" evidence="7">
    <location>
        <begin position="44"/>
        <end position="66"/>
    </location>
</feature>
<comment type="caution">
    <text evidence="8">The sequence shown here is derived from an EMBL/GenBank/DDBJ whole genome shotgun (WGS) entry which is preliminary data.</text>
</comment>
<keyword evidence="3" id="KW-1003">Cell membrane</keyword>
<gene>
    <name evidence="8" type="ORF">G9U52_36805</name>
</gene>
<organism evidence="8 9">
    <name type="scientific">Paenibacillus agricola</name>
    <dbReference type="NCBI Taxonomy" id="2716264"/>
    <lineage>
        <taxon>Bacteria</taxon>
        <taxon>Bacillati</taxon>
        <taxon>Bacillota</taxon>
        <taxon>Bacilli</taxon>
        <taxon>Bacillales</taxon>
        <taxon>Paenibacillaceae</taxon>
        <taxon>Paenibacillus</taxon>
    </lineage>
</organism>
<dbReference type="EMBL" id="JAAOIW010000030">
    <property type="protein sequence ID" value="NHN35284.1"/>
    <property type="molecule type" value="Genomic_DNA"/>
</dbReference>
<evidence type="ECO:0000256" key="3">
    <source>
        <dbReference type="ARBA" id="ARBA00022475"/>
    </source>
</evidence>
<reference evidence="8" key="1">
    <citation type="submission" date="2020-03" db="EMBL/GenBank/DDBJ databases">
        <title>Draft sequencing of Paenibacilllus sp. S3N08.</title>
        <authorList>
            <person name="Kim D.-U."/>
        </authorList>
    </citation>
    <scope>NUCLEOTIDE SEQUENCE</scope>
    <source>
        <strain evidence="8">S3N08</strain>
    </source>
</reference>
<evidence type="ECO:0000313" key="8">
    <source>
        <dbReference type="EMBL" id="NHN35284.1"/>
    </source>
</evidence>
<proteinExistence type="predicted"/>
<evidence type="ECO:0000256" key="2">
    <source>
        <dbReference type="ARBA" id="ARBA00022448"/>
    </source>
</evidence>
<evidence type="ECO:0000256" key="4">
    <source>
        <dbReference type="ARBA" id="ARBA00022692"/>
    </source>
</evidence>
<protein>
    <submittedName>
        <fullName evidence="8">Multidrug efflux MFS transporter</fullName>
    </submittedName>
</protein>
<dbReference type="PANTHER" id="PTHR43414">
    <property type="entry name" value="MULTIDRUG RESISTANCE PROTEIN MDTG"/>
    <property type="match status" value="1"/>
</dbReference>
<keyword evidence="5 7" id="KW-1133">Transmembrane helix</keyword>
<feature type="transmembrane region" description="Helical" evidence="7">
    <location>
        <begin position="9"/>
        <end position="32"/>
    </location>
</feature>
<keyword evidence="2" id="KW-0813">Transport</keyword>
<evidence type="ECO:0000256" key="1">
    <source>
        <dbReference type="ARBA" id="ARBA00004651"/>
    </source>
</evidence>
<dbReference type="SUPFAM" id="SSF103473">
    <property type="entry name" value="MFS general substrate transporter"/>
    <property type="match status" value="1"/>
</dbReference>
<keyword evidence="4 7" id="KW-0812">Transmembrane</keyword>